<evidence type="ECO:0000259" key="2">
    <source>
        <dbReference type="Pfam" id="PF04773"/>
    </source>
</evidence>
<proteinExistence type="predicted"/>
<protein>
    <submittedName>
        <fullName evidence="3">FecR domain-containing protein</fullName>
    </submittedName>
</protein>
<keyword evidence="1" id="KW-0812">Transmembrane</keyword>
<dbReference type="InterPro" id="IPR006860">
    <property type="entry name" value="FecR"/>
</dbReference>
<name>A0ABY7W0C5_9BACT</name>
<dbReference type="PANTHER" id="PTHR30273">
    <property type="entry name" value="PERIPLASMIC SIGNAL SENSOR AND SIGMA FACTOR ACTIVATOR FECR-RELATED"/>
    <property type="match status" value="1"/>
</dbReference>
<sequence>MNTDEELLIARYLAGENVDEPLLDACRQNPALLKDLADFVATERLLQFNAVEDDLFVQEFEQKLKLEKEDSFTDQFNQKLKKQQESRFTFIKIAAVACMLILPLFLFKSSVAPAPKSMPIAKIAKSLGNSQYSAGSEVLAGLFTLETGYAEMTLKNGVQLTLEAPITLDFKNPDLIHLLKGNLVANVPKQAIGFTVLTPSSEIIDLGTEFAVGVNADGASEVHVILGEVKARGLKEKQFVNLYKDDARAFDVHHQMSIIESDPMRFRRSLPGQSPHDPNFLHWSFDDNAAITSASGKGFNPEEFPGELKAINNGTGPIYENGQFGKALFYNGKDAYVETSFKGISGNKPRTVAFWTKVPEDFTSRNGYGMISWGLHQKGAAWQISPNPAKKEGQIGRIRIGTMEAPVVGTTDLRDRRWHHIAVVMYGGEADTSTHILLYVDGKLENTSHKAVHRIDTILDNKNSRPLIFGRNMAFSTDDKNIRDKFFRGWLDEIFIFDAALNQEQIQNLMDTNSL</sequence>
<dbReference type="Proteomes" id="UP001214250">
    <property type="component" value="Chromosome 2"/>
</dbReference>
<dbReference type="InterPro" id="IPR013320">
    <property type="entry name" value="ConA-like_dom_sf"/>
</dbReference>
<evidence type="ECO:0000313" key="3">
    <source>
        <dbReference type="EMBL" id="WDE98969.1"/>
    </source>
</evidence>
<dbReference type="EMBL" id="CP117812">
    <property type="protein sequence ID" value="WDE98969.1"/>
    <property type="molecule type" value="Genomic_DNA"/>
</dbReference>
<evidence type="ECO:0000256" key="1">
    <source>
        <dbReference type="SAM" id="Phobius"/>
    </source>
</evidence>
<dbReference type="PANTHER" id="PTHR30273:SF2">
    <property type="entry name" value="PROTEIN FECR"/>
    <property type="match status" value="1"/>
</dbReference>
<evidence type="ECO:0000313" key="4">
    <source>
        <dbReference type="Proteomes" id="UP001214250"/>
    </source>
</evidence>
<keyword evidence="1" id="KW-0472">Membrane</keyword>
<keyword evidence="1" id="KW-1133">Transmembrane helix</keyword>
<keyword evidence="4" id="KW-1185">Reference proteome</keyword>
<dbReference type="Pfam" id="PF13385">
    <property type="entry name" value="Laminin_G_3"/>
    <property type="match status" value="1"/>
</dbReference>
<dbReference type="Pfam" id="PF04773">
    <property type="entry name" value="FecR"/>
    <property type="match status" value="1"/>
</dbReference>
<organism evidence="3 4">
    <name type="scientific">Lentisphaera profundi</name>
    <dbReference type="NCBI Taxonomy" id="1658616"/>
    <lineage>
        <taxon>Bacteria</taxon>
        <taxon>Pseudomonadati</taxon>
        <taxon>Lentisphaerota</taxon>
        <taxon>Lentisphaeria</taxon>
        <taxon>Lentisphaerales</taxon>
        <taxon>Lentisphaeraceae</taxon>
        <taxon>Lentisphaera</taxon>
    </lineage>
</organism>
<dbReference type="Gene3D" id="2.60.120.200">
    <property type="match status" value="1"/>
</dbReference>
<accession>A0ABY7W0C5</accession>
<dbReference type="SUPFAM" id="SSF49899">
    <property type="entry name" value="Concanavalin A-like lectins/glucanases"/>
    <property type="match status" value="1"/>
</dbReference>
<dbReference type="InterPro" id="IPR012373">
    <property type="entry name" value="Ferrdict_sens_TM"/>
</dbReference>
<dbReference type="Gene3D" id="2.60.120.1440">
    <property type="match status" value="1"/>
</dbReference>
<reference evidence="3 4" key="1">
    <citation type="submission" date="2023-02" db="EMBL/GenBank/DDBJ databases">
        <title>Genome sequence of Lentisphaera profundi SAORIC-696.</title>
        <authorList>
            <person name="Kim e."/>
            <person name="Cho J.-C."/>
            <person name="Choi A."/>
            <person name="Kang I."/>
        </authorList>
    </citation>
    <scope>NUCLEOTIDE SEQUENCE [LARGE SCALE GENOMIC DNA]</scope>
    <source>
        <strain evidence="3 4">SAORIC-696</strain>
    </source>
</reference>
<gene>
    <name evidence="3" type="ORF">PQO03_14105</name>
</gene>
<dbReference type="RefSeq" id="WP_274153834.1">
    <property type="nucleotide sequence ID" value="NZ_CP117812.1"/>
</dbReference>
<feature type="domain" description="FecR protein" evidence="2">
    <location>
        <begin position="144"/>
        <end position="230"/>
    </location>
</feature>
<feature type="transmembrane region" description="Helical" evidence="1">
    <location>
        <begin position="88"/>
        <end position="107"/>
    </location>
</feature>